<keyword evidence="1" id="KW-0328">Glycosyltransferase</keyword>
<keyword evidence="2" id="KW-0808">Transferase</keyword>
<keyword evidence="4" id="KW-1185">Reference proteome</keyword>
<dbReference type="EMBL" id="BSPV01000001">
    <property type="protein sequence ID" value="GLT13158.1"/>
    <property type="molecule type" value="Genomic_DNA"/>
</dbReference>
<evidence type="ECO:0000256" key="1">
    <source>
        <dbReference type="ARBA" id="ARBA00022676"/>
    </source>
</evidence>
<dbReference type="PANTHER" id="PTHR30160:SF15">
    <property type="entry name" value="GLYCOSYLTRANSFERASE HI_0523-RELATED"/>
    <property type="match status" value="1"/>
</dbReference>
<reference evidence="4" key="1">
    <citation type="journal article" date="2019" name="Int. J. Syst. Evol. Microbiol.">
        <title>The Global Catalogue of Microorganisms (GCM) 10K type strain sequencing project: providing services to taxonomists for standard genome sequencing and annotation.</title>
        <authorList>
            <consortium name="The Broad Institute Genomics Platform"/>
            <consortium name="The Broad Institute Genome Sequencing Center for Infectious Disease"/>
            <person name="Wu L."/>
            <person name="Ma J."/>
        </authorList>
    </citation>
    <scope>NUCLEOTIDE SEQUENCE [LARGE SCALE GENOMIC DNA]</scope>
    <source>
        <strain evidence="4">NBRC 111146</strain>
    </source>
</reference>
<dbReference type="Proteomes" id="UP001157156">
    <property type="component" value="Unassembled WGS sequence"/>
</dbReference>
<dbReference type="SUPFAM" id="SSF53756">
    <property type="entry name" value="UDP-Glycosyltransferase/glycogen phosphorylase"/>
    <property type="match status" value="1"/>
</dbReference>
<comment type="caution">
    <text evidence="3">The sequence shown here is derived from an EMBL/GenBank/DDBJ whole genome shotgun (WGS) entry which is preliminary data.</text>
</comment>
<evidence type="ECO:0000256" key="2">
    <source>
        <dbReference type="ARBA" id="ARBA00022679"/>
    </source>
</evidence>
<dbReference type="InterPro" id="IPR002201">
    <property type="entry name" value="Glyco_trans_9"/>
</dbReference>
<dbReference type="InterPro" id="IPR051199">
    <property type="entry name" value="LPS_LOS_Heptosyltrfase"/>
</dbReference>
<evidence type="ECO:0000313" key="3">
    <source>
        <dbReference type="EMBL" id="GLT13158.1"/>
    </source>
</evidence>
<dbReference type="RefSeq" id="WP_089124643.1">
    <property type="nucleotide sequence ID" value="NZ_BSPV01000001.1"/>
</dbReference>
<proteinExistence type="predicted"/>
<gene>
    <name evidence="3" type="ORF">GCM10007931_01320</name>
</gene>
<evidence type="ECO:0000313" key="4">
    <source>
        <dbReference type="Proteomes" id="UP001157156"/>
    </source>
</evidence>
<sequence>MIKTLKAQNRAIRNKIKAWKLHRISQKYDKDPLAGNPPNIANVRSIAILRWDNKLGDAIMCGVFIQALQQYRPDIKITLISPKLCADWVKKATHCEILLCDKRSQKTALNFKQYQGRFDAVIELGSSFDFKELTALHQIGAPINIGYNKSSHPIFNINIDSNAVHFKNRYLTAAQLFCRDAQLTDVTIPVIPFREQVALPTLSNSHNIAINLFGSSKYRQFSEAEAIKLLTYWLTEFSNDHLYLMPVPDKVPVLKSIVKQINHDRLSLISDTPSLELTLKLLSEVDLCFTPDTSVVHMASALNTPTLAIYADDPKNLKEWHPLSSQYELLLNPKAKDSNDRVYVYDFKWQDLKEKRLKLLQK</sequence>
<protein>
    <submittedName>
        <fullName evidence="3">LOS biosynthesis enzyme LBGB</fullName>
    </submittedName>
</protein>
<organism evidence="3 4">
    <name type="scientific">Vibrio algivorus</name>
    <dbReference type="NCBI Taxonomy" id="1667024"/>
    <lineage>
        <taxon>Bacteria</taxon>
        <taxon>Pseudomonadati</taxon>
        <taxon>Pseudomonadota</taxon>
        <taxon>Gammaproteobacteria</taxon>
        <taxon>Vibrionales</taxon>
        <taxon>Vibrionaceae</taxon>
        <taxon>Vibrio</taxon>
    </lineage>
</organism>
<accession>A0ABQ6EJ54</accession>
<dbReference type="PANTHER" id="PTHR30160">
    <property type="entry name" value="TETRAACYLDISACCHARIDE 4'-KINASE-RELATED"/>
    <property type="match status" value="1"/>
</dbReference>
<dbReference type="Pfam" id="PF01075">
    <property type="entry name" value="Glyco_transf_9"/>
    <property type="match status" value="1"/>
</dbReference>
<name>A0ABQ6EJ54_9VIBR</name>
<dbReference type="Gene3D" id="3.40.50.2000">
    <property type="entry name" value="Glycogen Phosphorylase B"/>
    <property type="match status" value="2"/>
</dbReference>